<organism evidence="1 2">
    <name type="scientific">Arctium lappa</name>
    <name type="common">Greater burdock</name>
    <name type="synonym">Lappa major</name>
    <dbReference type="NCBI Taxonomy" id="4217"/>
    <lineage>
        <taxon>Eukaryota</taxon>
        <taxon>Viridiplantae</taxon>
        <taxon>Streptophyta</taxon>
        <taxon>Embryophyta</taxon>
        <taxon>Tracheophyta</taxon>
        <taxon>Spermatophyta</taxon>
        <taxon>Magnoliopsida</taxon>
        <taxon>eudicotyledons</taxon>
        <taxon>Gunneridae</taxon>
        <taxon>Pentapetalae</taxon>
        <taxon>asterids</taxon>
        <taxon>campanulids</taxon>
        <taxon>Asterales</taxon>
        <taxon>Asteraceae</taxon>
        <taxon>Carduoideae</taxon>
        <taxon>Cardueae</taxon>
        <taxon>Arctiinae</taxon>
        <taxon>Arctium</taxon>
    </lineage>
</organism>
<name>A0ACB9CJW2_ARCLA</name>
<gene>
    <name evidence="1" type="ORF">L6452_14043</name>
</gene>
<dbReference type="EMBL" id="CM042050">
    <property type="protein sequence ID" value="KAI3734572.1"/>
    <property type="molecule type" value="Genomic_DNA"/>
</dbReference>
<reference evidence="2" key="1">
    <citation type="journal article" date="2022" name="Mol. Ecol. Resour.">
        <title>The genomes of chicory, endive, great burdock and yacon provide insights into Asteraceae palaeo-polyploidization history and plant inulin production.</title>
        <authorList>
            <person name="Fan W."/>
            <person name="Wang S."/>
            <person name="Wang H."/>
            <person name="Wang A."/>
            <person name="Jiang F."/>
            <person name="Liu H."/>
            <person name="Zhao H."/>
            <person name="Xu D."/>
            <person name="Zhang Y."/>
        </authorList>
    </citation>
    <scope>NUCLEOTIDE SEQUENCE [LARGE SCALE GENOMIC DNA]</scope>
    <source>
        <strain evidence="2">cv. Niubang</strain>
    </source>
</reference>
<protein>
    <submittedName>
        <fullName evidence="1">Uncharacterized protein</fullName>
    </submittedName>
</protein>
<evidence type="ECO:0000313" key="1">
    <source>
        <dbReference type="EMBL" id="KAI3734572.1"/>
    </source>
</evidence>
<proteinExistence type="predicted"/>
<keyword evidence="2" id="KW-1185">Reference proteome</keyword>
<accession>A0ACB9CJW2</accession>
<comment type="caution">
    <text evidence="1">The sequence shown here is derived from an EMBL/GenBank/DDBJ whole genome shotgun (WGS) entry which is preliminary data.</text>
</comment>
<dbReference type="Proteomes" id="UP001055879">
    <property type="component" value="Linkage Group LG04"/>
</dbReference>
<reference evidence="1 2" key="2">
    <citation type="journal article" date="2022" name="Mol. Ecol. Resour.">
        <title>The genomes of chicory, endive, great burdock and yacon provide insights into Asteraceae paleo-polyploidization history and plant inulin production.</title>
        <authorList>
            <person name="Fan W."/>
            <person name="Wang S."/>
            <person name="Wang H."/>
            <person name="Wang A."/>
            <person name="Jiang F."/>
            <person name="Liu H."/>
            <person name="Zhao H."/>
            <person name="Xu D."/>
            <person name="Zhang Y."/>
        </authorList>
    </citation>
    <scope>NUCLEOTIDE SEQUENCE [LARGE SCALE GENOMIC DNA]</scope>
    <source>
        <strain evidence="2">cv. Niubang</strain>
    </source>
</reference>
<sequence>MESFPCLSAGHGLNSRRMAKRKQGNKEKTTDMKSQRMELKLVINGIEYMGELSGDKNSEKKRKHKGNDARNDAKMPKKEKSTGVSIDSLRRGPKRKKSSSDSSFETSCVTNPKRIGKVQSSHKVDQLKLIVEKNERPRSRRKYSGIRTRTSPKTLFLAIHSLSTSQRQCVEEMGFGKILDMKVDGIPSKLGFYVVDRFDERKMEIRLENGSIEITKDSIRDMLGVPNGGVELHSLQGTETDDTILKEWKKQYGKALIRPADVMREIIVSEDAGLNFKLNFLILVSNTMAEGMKMGICNLNILSYIREDTVIRNIDWCSYIWDCLKVSKLGWRRDADISFYTGPLTFLTLLYLDTTKCKKVTVVRQRPAIKCWTMELMRQREFAEIDAGGFGLGDFEDPFELTQTDDEGILAIEWASVSERSEKKDDGCCDPSSPTDIEGYLLKIDERFSCLMAEKTKMESTLREAMTKFPGMSKLKEWETKLETLFGGKSDVINEVNGFTHRDQATMLPENLDSAPKCIEEVVDARVDGGDEQEGSNEETKPQFWINPETHGVIDGASESVEKNCRMDNSVLPNYDIGLTQELVNESSLELLLSEETSVRETAINVEPLSSCCGEKTN</sequence>
<evidence type="ECO:0000313" key="2">
    <source>
        <dbReference type="Proteomes" id="UP001055879"/>
    </source>
</evidence>